<dbReference type="PROSITE" id="PS01149">
    <property type="entry name" value="PSI_RSU"/>
    <property type="match status" value="1"/>
</dbReference>
<dbReference type="InterPro" id="IPR020103">
    <property type="entry name" value="PsdUridine_synth_cat_dom_sf"/>
</dbReference>
<dbReference type="InterPro" id="IPR042092">
    <property type="entry name" value="PsdUridine_s_RsuA/RluB/E/F_cat"/>
</dbReference>
<dbReference type="Pfam" id="PF01479">
    <property type="entry name" value="S4"/>
    <property type="match status" value="1"/>
</dbReference>
<dbReference type="GO" id="GO:0003723">
    <property type="term" value="F:RNA binding"/>
    <property type="evidence" value="ECO:0007669"/>
    <property type="project" value="UniProtKB-KW"/>
</dbReference>
<dbReference type="GO" id="GO:0120159">
    <property type="term" value="F:rRNA pseudouridine synthase activity"/>
    <property type="evidence" value="ECO:0007669"/>
    <property type="project" value="UniProtKB-ARBA"/>
</dbReference>
<dbReference type="Gene3D" id="3.10.290.10">
    <property type="entry name" value="RNA-binding S4 domain"/>
    <property type="match status" value="1"/>
</dbReference>
<evidence type="ECO:0000313" key="8">
    <source>
        <dbReference type="Proteomes" id="UP000595224"/>
    </source>
</evidence>
<name>A0A7T3REB4_9SPIR</name>
<dbReference type="GO" id="GO:0000455">
    <property type="term" value="P:enzyme-directed rRNA pseudouridine synthesis"/>
    <property type="evidence" value="ECO:0007669"/>
    <property type="project" value="UniProtKB-ARBA"/>
</dbReference>
<dbReference type="PANTHER" id="PTHR47683:SF4">
    <property type="entry name" value="PSEUDOURIDINE SYNTHASE"/>
    <property type="match status" value="1"/>
</dbReference>
<evidence type="ECO:0000256" key="4">
    <source>
        <dbReference type="PROSITE-ProRule" id="PRU00182"/>
    </source>
</evidence>
<dbReference type="EC" id="5.4.99.-" evidence="5"/>
<evidence type="ECO:0000313" key="7">
    <source>
        <dbReference type="EMBL" id="QQA01561.1"/>
    </source>
</evidence>
<dbReference type="InterPro" id="IPR002942">
    <property type="entry name" value="S4_RNA-bd"/>
</dbReference>
<dbReference type="Gene3D" id="3.30.70.1560">
    <property type="entry name" value="Alpha-L RNA-binding motif"/>
    <property type="match status" value="1"/>
</dbReference>
<comment type="similarity">
    <text evidence="1 5">Belongs to the pseudouridine synthase RsuA family.</text>
</comment>
<dbReference type="Gene3D" id="3.30.70.580">
    <property type="entry name" value="Pseudouridine synthase I, catalytic domain, N-terminal subdomain"/>
    <property type="match status" value="1"/>
</dbReference>
<keyword evidence="3 5" id="KW-0413">Isomerase</keyword>
<dbReference type="InterPro" id="IPR006145">
    <property type="entry name" value="PsdUridine_synth_RsuA/RluA"/>
</dbReference>
<dbReference type="Proteomes" id="UP000595224">
    <property type="component" value="Chromosome"/>
</dbReference>
<dbReference type="InterPro" id="IPR050343">
    <property type="entry name" value="RsuA_PseudoU_synthase"/>
</dbReference>
<accession>A0A7T3REB4</accession>
<protein>
    <recommendedName>
        <fullName evidence="5">Pseudouridine synthase</fullName>
        <ecNumber evidence="5">5.4.99.-</ecNumber>
    </recommendedName>
</protein>
<organism evidence="7 8">
    <name type="scientific">Treponema peruense</name>
    <dbReference type="NCBI Taxonomy" id="2787628"/>
    <lineage>
        <taxon>Bacteria</taxon>
        <taxon>Pseudomonadati</taxon>
        <taxon>Spirochaetota</taxon>
        <taxon>Spirochaetia</taxon>
        <taxon>Spirochaetales</taxon>
        <taxon>Treponemataceae</taxon>
        <taxon>Treponema</taxon>
    </lineage>
</organism>
<dbReference type="SMART" id="SM00363">
    <property type="entry name" value="S4"/>
    <property type="match status" value="1"/>
</dbReference>
<keyword evidence="2 4" id="KW-0694">RNA-binding</keyword>
<dbReference type="CDD" id="cd02553">
    <property type="entry name" value="PseudoU_synth_RsuA"/>
    <property type="match status" value="1"/>
</dbReference>
<sequence length="266" mass="30004">MKQTTRTERLDKILSNSGFGTRKDVKRLVRSGEVLVNGEPVKNPEFHVSIEKDTLCVEGVDVKIKWHAYFMLNKPAGYICSTKSGAYPTVFDLLDESDRRTYLGGDLGTIGRLDADTEGLLIITSDGDLNHRLTSPKWRVPKTYLVHLANEVDEQERESYVADLARGVHIEAEANAEAVDCLPAQLEWCDVQENDKTAAAVCKITVYEGKFHEVKRLFAALGNEVTYLKRIRMNRLFLDESLACGQYRELTKEEFDLLSTLNDEGV</sequence>
<evidence type="ECO:0000256" key="3">
    <source>
        <dbReference type="ARBA" id="ARBA00023235"/>
    </source>
</evidence>
<dbReference type="KEGG" id="tper:IWA51_02795"/>
<reference evidence="7 8" key="1">
    <citation type="submission" date="2020-11" db="EMBL/GenBank/DDBJ databases">
        <title>Treponema Peruensis nv. sp., first commensal Treponema isolated from human feces.</title>
        <authorList>
            <person name="Belkhou C."/>
            <person name="Raes J."/>
        </authorList>
    </citation>
    <scope>NUCLEOTIDE SEQUENCE [LARGE SCALE GENOMIC DNA]</scope>
    <source>
        <strain evidence="7 8">RCC2812</strain>
    </source>
</reference>
<dbReference type="SUPFAM" id="SSF55174">
    <property type="entry name" value="Alpha-L RNA-binding motif"/>
    <property type="match status" value="1"/>
</dbReference>
<dbReference type="EMBL" id="CP064936">
    <property type="protein sequence ID" value="QQA01561.1"/>
    <property type="molecule type" value="Genomic_DNA"/>
</dbReference>
<evidence type="ECO:0000256" key="5">
    <source>
        <dbReference type="RuleBase" id="RU003887"/>
    </source>
</evidence>
<dbReference type="PANTHER" id="PTHR47683">
    <property type="entry name" value="PSEUDOURIDINE SYNTHASE FAMILY PROTEIN-RELATED"/>
    <property type="match status" value="1"/>
</dbReference>
<dbReference type="PROSITE" id="PS50889">
    <property type="entry name" value="S4"/>
    <property type="match status" value="1"/>
</dbReference>
<dbReference type="AlphaFoldDB" id="A0A7T3REB4"/>
<dbReference type="InterPro" id="IPR018496">
    <property type="entry name" value="PsdUridine_synth_RsuA/RluB_CS"/>
</dbReference>
<dbReference type="NCBIfam" id="TIGR00093">
    <property type="entry name" value="pseudouridine synthase"/>
    <property type="match status" value="1"/>
</dbReference>
<dbReference type="CDD" id="cd00165">
    <property type="entry name" value="S4"/>
    <property type="match status" value="1"/>
</dbReference>
<dbReference type="SUPFAM" id="SSF55120">
    <property type="entry name" value="Pseudouridine synthase"/>
    <property type="match status" value="1"/>
</dbReference>
<evidence type="ECO:0000256" key="2">
    <source>
        <dbReference type="ARBA" id="ARBA00022884"/>
    </source>
</evidence>
<dbReference type="InterPro" id="IPR036986">
    <property type="entry name" value="S4_RNA-bd_sf"/>
</dbReference>
<feature type="domain" description="RNA-binding S4" evidence="6">
    <location>
        <begin position="8"/>
        <end position="70"/>
    </location>
</feature>
<gene>
    <name evidence="7" type="ORF">IWA51_02795</name>
</gene>
<dbReference type="InterPro" id="IPR020094">
    <property type="entry name" value="TruA/RsuA/RluB/E/F_N"/>
</dbReference>
<evidence type="ECO:0000259" key="6">
    <source>
        <dbReference type="SMART" id="SM00363"/>
    </source>
</evidence>
<evidence type="ECO:0000256" key="1">
    <source>
        <dbReference type="ARBA" id="ARBA00008348"/>
    </source>
</evidence>
<proteinExistence type="inferred from homology"/>
<dbReference type="Pfam" id="PF00849">
    <property type="entry name" value="PseudoU_synth_2"/>
    <property type="match status" value="1"/>
</dbReference>
<keyword evidence="8" id="KW-1185">Reference proteome</keyword>
<dbReference type="RefSeq" id="WP_198443083.1">
    <property type="nucleotide sequence ID" value="NZ_CBCSHE010000016.1"/>
</dbReference>
<dbReference type="InterPro" id="IPR000748">
    <property type="entry name" value="PsdUridine_synth_RsuA/RluB/E/F"/>
</dbReference>